<dbReference type="FunFam" id="3.10.520.10:FF:000001">
    <property type="entry name" value="FAD:protein FMN transferase"/>
    <property type="match status" value="1"/>
</dbReference>
<keyword evidence="6 18" id="KW-0285">Flavoprotein</keyword>
<evidence type="ECO:0000256" key="8">
    <source>
        <dbReference type="ARBA" id="ARBA00022723"/>
    </source>
</evidence>
<evidence type="ECO:0000256" key="19">
    <source>
        <dbReference type="PIRSR" id="PIRSR006268-2"/>
    </source>
</evidence>
<dbReference type="Pfam" id="PF02424">
    <property type="entry name" value="ApbE"/>
    <property type="match status" value="1"/>
</dbReference>
<evidence type="ECO:0000256" key="5">
    <source>
        <dbReference type="ARBA" id="ARBA00022519"/>
    </source>
</evidence>
<evidence type="ECO:0000256" key="13">
    <source>
        <dbReference type="ARBA" id="ARBA00023139"/>
    </source>
</evidence>
<dbReference type="EMBL" id="CP019343">
    <property type="protein sequence ID" value="ARN75583.1"/>
    <property type="molecule type" value="Genomic_DNA"/>
</dbReference>
<dbReference type="PANTHER" id="PTHR30040:SF2">
    <property type="entry name" value="FAD:PROTEIN FMN TRANSFERASE"/>
    <property type="match status" value="1"/>
</dbReference>
<evidence type="ECO:0000256" key="14">
    <source>
        <dbReference type="ARBA" id="ARBA00023288"/>
    </source>
</evidence>
<keyword evidence="10 18" id="KW-0274">FAD</keyword>
<dbReference type="KEGG" id="osg:BST96_16605"/>
<dbReference type="PANTHER" id="PTHR30040">
    <property type="entry name" value="THIAMINE BIOSYNTHESIS LIPOPROTEIN APBE"/>
    <property type="match status" value="1"/>
</dbReference>
<evidence type="ECO:0000256" key="10">
    <source>
        <dbReference type="ARBA" id="ARBA00022827"/>
    </source>
</evidence>
<dbReference type="STRING" id="716816.BST96_16605"/>
<feature type="binding site" evidence="19">
    <location>
        <position position="302"/>
    </location>
    <ligand>
        <name>Mg(2+)</name>
        <dbReference type="ChEBI" id="CHEBI:18420"/>
    </ligand>
</feature>
<dbReference type="SUPFAM" id="SSF143631">
    <property type="entry name" value="ApbE-like"/>
    <property type="match status" value="1"/>
</dbReference>
<evidence type="ECO:0000256" key="15">
    <source>
        <dbReference type="ARBA" id="ARBA00031306"/>
    </source>
</evidence>
<keyword evidence="13" id="KW-0564">Palmitate</keyword>
<dbReference type="RefSeq" id="WP_085759766.1">
    <property type="nucleotide sequence ID" value="NZ_CP019343.1"/>
</dbReference>
<reference evidence="21 22" key="1">
    <citation type="submission" date="2016-11" db="EMBL/GenBank/DDBJ databases">
        <title>Trade-off between light-utilization and light-protection in marine flavobacteria.</title>
        <authorList>
            <person name="Kumagai Y."/>
        </authorList>
    </citation>
    <scope>NUCLEOTIDE SEQUENCE [LARGE SCALE GENOMIC DNA]</scope>
    <source>
        <strain evidence="21 22">NBRC 107125</strain>
    </source>
</reference>
<dbReference type="PROSITE" id="PS51257">
    <property type="entry name" value="PROKAR_LIPOPROTEIN"/>
    <property type="match status" value="1"/>
</dbReference>
<dbReference type="GO" id="GO:0005886">
    <property type="term" value="C:plasma membrane"/>
    <property type="evidence" value="ECO:0007669"/>
    <property type="project" value="UniProtKB-SubCell"/>
</dbReference>
<evidence type="ECO:0000256" key="9">
    <source>
        <dbReference type="ARBA" id="ARBA00022729"/>
    </source>
</evidence>
<keyword evidence="22" id="KW-1185">Reference proteome</keyword>
<keyword evidence="8 18" id="KW-0479">Metal-binding</keyword>
<evidence type="ECO:0000256" key="6">
    <source>
        <dbReference type="ARBA" id="ARBA00022630"/>
    </source>
</evidence>
<evidence type="ECO:0000256" key="12">
    <source>
        <dbReference type="ARBA" id="ARBA00023136"/>
    </source>
</evidence>
<dbReference type="GO" id="GO:0046872">
    <property type="term" value="F:metal ion binding"/>
    <property type="evidence" value="ECO:0007669"/>
    <property type="project" value="UniProtKB-UniRule"/>
</dbReference>
<comment type="similarity">
    <text evidence="1 18 20">Belongs to the ApbE family.</text>
</comment>
<dbReference type="Gene3D" id="3.10.520.10">
    <property type="entry name" value="ApbE-like domains"/>
    <property type="match status" value="1"/>
</dbReference>
<keyword evidence="12" id="KW-0472">Membrane</keyword>
<keyword evidence="5 20" id="KW-0997">Cell inner membrane</keyword>
<dbReference type="EC" id="2.7.1.180" evidence="2 18"/>
<keyword evidence="9 20" id="KW-0732">Signal</keyword>
<feature type="signal peptide" evidence="20">
    <location>
        <begin position="1"/>
        <end position="23"/>
    </location>
</feature>
<dbReference type="GO" id="GO:0016740">
    <property type="term" value="F:transferase activity"/>
    <property type="evidence" value="ECO:0007669"/>
    <property type="project" value="UniProtKB-UniRule"/>
</dbReference>
<dbReference type="AlphaFoldDB" id="A0A1X9NNW3"/>
<evidence type="ECO:0000256" key="11">
    <source>
        <dbReference type="ARBA" id="ARBA00022842"/>
    </source>
</evidence>
<evidence type="ECO:0000256" key="17">
    <source>
        <dbReference type="ARBA" id="ARBA00060485"/>
    </source>
</evidence>
<evidence type="ECO:0000256" key="20">
    <source>
        <dbReference type="RuleBase" id="RU363002"/>
    </source>
</evidence>
<name>A0A1X9NNW3_9GAMM</name>
<evidence type="ECO:0000313" key="21">
    <source>
        <dbReference type="EMBL" id="ARN75583.1"/>
    </source>
</evidence>
<feature type="chain" id="PRO_5011827886" description="FAD:protein FMN transferase" evidence="20">
    <location>
        <begin position="24"/>
        <end position="346"/>
    </location>
</feature>
<evidence type="ECO:0000256" key="2">
    <source>
        <dbReference type="ARBA" id="ARBA00011955"/>
    </source>
</evidence>
<keyword evidence="14 20" id="KW-0449">Lipoprotein</keyword>
<gene>
    <name evidence="21" type="ORF">BST96_16605</name>
</gene>
<evidence type="ECO:0000313" key="22">
    <source>
        <dbReference type="Proteomes" id="UP000193450"/>
    </source>
</evidence>
<keyword evidence="4" id="KW-1003">Cell membrane</keyword>
<sequence length="346" mass="37631">MNHFKKTPRAASLLFLFVLLLTACGDSSEAHFTLAGSTMGTTYHITVLEREGINTNQQELQQAIDQQLLLINQQMSTYLDDSELSKFNQALVGEWVNVSANLFDILVMSMELSWLTAGAFDITVGPLVNLWGFGPGGLDMPSKVPDADKINALIERGGFQAIELGLEDNSIRKTKPVLLDLSGIAKGYGVDKVSELLLYAGYTDFMVEIGGELRLAGNSPRGTPWRIAIEQPDAGVFGQANKAVQVSGVAMATSGDYRNYFEQDGKRYSHTINPITGYPIDHSLASITVIADTSAYADGLATALNVLGAEKALQLAEQQGLAIYMLVKTEQGFEARYSEAFKPYLQ</sequence>
<comment type="cofactor">
    <cofactor evidence="19">
        <name>Mg(2+)</name>
        <dbReference type="ChEBI" id="CHEBI:18420"/>
    </cofactor>
    <cofactor evidence="19">
        <name>Mn(2+)</name>
        <dbReference type="ChEBI" id="CHEBI:29035"/>
    </cofactor>
    <text evidence="19">Magnesium. Can also use manganese.</text>
</comment>
<dbReference type="Proteomes" id="UP000193450">
    <property type="component" value="Chromosome"/>
</dbReference>
<dbReference type="InterPro" id="IPR024932">
    <property type="entry name" value="ApbE"/>
</dbReference>
<proteinExistence type="inferred from homology"/>
<dbReference type="PIRSF" id="PIRSF006268">
    <property type="entry name" value="ApbE"/>
    <property type="match status" value="1"/>
</dbReference>
<dbReference type="InterPro" id="IPR003374">
    <property type="entry name" value="ApbE-like_sf"/>
</dbReference>
<evidence type="ECO:0000256" key="1">
    <source>
        <dbReference type="ARBA" id="ARBA00008282"/>
    </source>
</evidence>
<comment type="function">
    <text evidence="20">Flavin transferase that catalyzes the transfer of the FMN moiety of FAD and its covalent binding to the hydroxyl group of a threonine residue in a target flavoprotein.</text>
</comment>
<feature type="binding site" evidence="19">
    <location>
        <position position="298"/>
    </location>
    <ligand>
        <name>Mg(2+)</name>
        <dbReference type="ChEBI" id="CHEBI:18420"/>
    </ligand>
</feature>
<accession>A0A1X9NNW3</accession>
<protein>
    <recommendedName>
        <fullName evidence="3 18">FAD:protein FMN transferase</fullName>
        <ecNumber evidence="2 18">2.7.1.180</ecNumber>
    </recommendedName>
    <alternativeName>
        <fullName evidence="15 18">Flavin transferase</fullName>
    </alternativeName>
</protein>
<keyword evidence="11 18" id="KW-0460">Magnesium</keyword>
<keyword evidence="7 18" id="KW-0808">Transferase</keyword>
<evidence type="ECO:0000256" key="3">
    <source>
        <dbReference type="ARBA" id="ARBA00016337"/>
    </source>
</evidence>
<comment type="catalytic activity">
    <reaction evidence="16 18 20">
        <text>L-threonyl-[protein] + FAD = FMN-L-threonyl-[protein] + AMP + H(+)</text>
        <dbReference type="Rhea" id="RHEA:36847"/>
        <dbReference type="Rhea" id="RHEA-COMP:11060"/>
        <dbReference type="Rhea" id="RHEA-COMP:11061"/>
        <dbReference type="ChEBI" id="CHEBI:15378"/>
        <dbReference type="ChEBI" id="CHEBI:30013"/>
        <dbReference type="ChEBI" id="CHEBI:57692"/>
        <dbReference type="ChEBI" id="CHEBI:74257"/>
        <dbReference type="ChEBI" id="CHEBI:456215"/>
        <dbReference type="EC" id="2.7.1.180"/>
    </reaction>
</comment>
<evidence type="ECO:0000256" key="7">
    <source>
        <dbReference type="ARBA" id="ARBA00022679"/>
    </source>
</evidence>
<feature type="binding site" evidence="19">
    <location>
        <position position="183"/>
    </location>
    <ligand>
        <name>Mg(2+)</name>
        <dbReference type="ChEBI" id="CHEBI:18420"/>
    </ligand>
</feature>
<evidence type="ECO:0000256" key="18">
    <source>
        <dbReference type="PIRNR" id="PIRNR006268"/>
    </source>
</evidence>
<dbReference type="OrthoDB" id="9778595at2"/>
<organism evidence="21 22">
    <name type="scientific">Oceanicoccus sagamiensis</name>
    <dbReference type="NCBI Taxonomy" id="716816"/>
    <lineage>
        <taxon>Bacteria</taxon>
        <taxon>Pseudomonadati</taxon>
        <taxon>Pseudomonadota</taxon>
        <taxon>Gammaproteobacteria</taxon>
        <taxon>Cellvibrionales</taxon>
        <taxon>Spongiibacteraceae</taxon>
        <taxon>Oceanicoccus</taxon>
    </lineage>
</organism>
<evidence type="ECO:0000256" key="4">
    <source>
        <dbReference type="ARBA" id="ARBA00022475"/>
    </source>
</evidence>
<evidence type="ECO:0000256" key="16">
    <source>
        <dbReference type="ARBA" id="ARBA00048540"/>
    </source>
</evidence>
<comment type="subcellular location">
    <subcellularLocation>
        <location evidence="17 20">Cell inner membrane</location>
        <topology evidence="17 20">Lipid-anchor</topology>
        <orientation evidence="17 20">Periplasmic side</orientation>
    </subcellularLocation>
</comment>